<evidence type="ECO:0000256" key="2">
    <source>
        <dbReference type="ARBA" id="ARBA00007639"/>
    </source>
</evidence>
<keyword evidence="4" id="KW-1133">Transmembrane helix</keyword>
<dbReference type="EMBL" id="ML005214">
    <property type="protein sequence ID" value="RKP19493.1"/>
    <property type="molecule type" value="Genomic_DNA"/>
</dbReference>
<evidence type="ECO:0000313" key="7">
    <source>
        <dbReference type="EMBL" id="RKP19493.1"/>
    </source>
</evidence>
<feature type="signal peptide" evidence="5">
    <location>
        <begin position="1"/>
        <end position="15"/>
    </location>
</feature>
<dbReference type="GO" id="GO:0030246">
    <property type="term" value="F:carbohydrate binding"/>
    <property type="evidence" value="ECO:0007669"/>
    <property type="project" value="UniProtKB-ARBA"/>
</dbReference>
<organism evidence="7 8">
    <name type="scientific">Rozella allomycis (strain CSF55)</name>
    <dbReference type="NCBI Taxonomy" id="988480"/>
    <lineage>
        <taxon>Eukaryota</taxon>
        <taxon>Fungi</taxon>
        <taxon>Fungi incertae sedis</taxon>
        <taxon>Cryptomycota</taxon>
        <taxon>Cryptomycota incertae sedis</taxon>
        <taxon>Rozella</taxon>
    </lineage>
</organism>
<evidence type="ECO:0000256" key="3">
    <source>
        <dbReference type="ARBA" id="ARBA00022729"/>
    </source>
</evidence>
<keyword evidence="4" id="KW-0812">Transmembrane</keyword>
<evidence type="ECO:0000256" key="1">
    <source>
        <dbReference type="ARBA" id="ARBA00004196"/>
    </source>
</evidence>
<comment type="subcellular location">
    <subcellularLocation>
        <location evidence="1">Cell envelope</location>
    </subcellularLocation>
</comment>
<protein>
    <submittedName>
        <fullName evidence="7">Periplasmic binding protein-like I</fullName>
    </submittedName>
</protein>
<dbReference type="Proteomes" id="UP000281549">
    <property type="component" value="Unassembled WGS sequence"/>
</dbReference>
<keyword evidence="4" id="KW-0472">Membrane</keyword>
<dbReference type="SUPFAM" id="SSF53822">
    <property type="entry name" value="Periplasmic binding protein-like I"/>
    <property type="match status" value="2"/>
</dbReference>
<proteinExistence type="inferred from homology"/>
<feature type="domain" description="Periplasmic binding protein" evidence="6">
    <location>
        <begin position="47"/>
        <end position="286"/>
    </location>
</feature>
<evidence type="ECO:0000259" key="6">
    <source>
        <dbReference type="Pfam" id="PF13407"/>
    </source>
</evidence>
<comment type="similarity">
    <text evidence="2">Belongs to the bacterial solute-binding protein 2 family.</text>
</comment>
<sequence length="605" mass="66481">MRPFHYFLLLATVYADLIIQSDYSVCKKCVRRENMKFAWIIHDNPITSPFWASAQTGWTAAKNSFTGINGVVISATNGVNAVQQAQNIENAAASGQYSSLSSTIYDLANVGAAINRTTRKGVKVFTFNSGDQFAASVGSSLHIGQIEFNSGYKAGKYFASLGKNKTMCIKGQYGNAGLNSRCLGFKTAVLEAGMDYQVEDVAETGDNNLIYAKMVQLLSNYSQTDCIFLSSQHLTPTRNAIRYLNLNISNIGLGVVNVNLDISNQIYNNNLTLVIDQQEYLQGYFPFLMQYLSYLNQSIVDTYLFTGPALYNRNNIGKVRCILSGNCTLTRSNDPIHVVIHGNPQVDAYWKMLVNGANQAAKDFGVDIVLHNITLYDTFQLQTLLDSISSAMGVVTTIPNLSALQTSLSSMNSRNITIISVATGSNASSSLGFVKTHIGTNDYDVGFKIANELMDKGVMKGLCLNHQLGQDTTIERCNGFENAFILRNRSVYISGSNNYLLVTARNADQLSLDVTNTLVGDPAITGIFFQSIIVGEALLTLSSYSSVMNEILEAFVVNFILFYLFKLLAHRIVLAMGFVMMMARVHLQVIQIVLQRFGCYQLGSA</sequence>
<gene>
    <name evidence="7" type="ORF">ROZALSC1DRAFT_22255</name>
</gene>
<evidence type="ECO:0000256" key="5">
    <source>
        <dbReference type="SAM" id="SignalP"/>
    </source>
</evidence>
<evidence type="ECO:0000256" key="4">
    <source>
        <dbReference type="SAM" id="Phobius"/>
    </source>
</evidence>
<feature type="chain" id="PRO_5020631026" evidence="5">
    <location>
        <begin position="16"/>
        <end position="605"/>
    </location>
</feature>
<name>A0A4P9YIT4_ROZAC</name>
<feature type="transmembrane region" description="Helical" evidence="4">
    <location>
        <begin position="547"/>
        <end position="565"/>
    </location>
</feature>
<dbReference type="Pfam" id="PF13407">
    <property type="entry name" value="Peripla_BP_4"/>
    <property type="match status" value="1"/>
</dbReference>
<dbReference type="InterPro" id="IPR028082">
    <property type="entry name" value="Peripla_BP_I"/>
</dbReference>
<dbReference type="Gene3D" id="3.40.50.2300">
    <property type="match status" value="4"/>
</dbReference>
<evidence type="ECO:0000313" key="8">
    <source>
        <dbReference type="Proteomes" id="UP000281549"/>
    </source>
</evidence>
<accession>A0A4P9YIT4</accession>
<dbReference type="AlphaFoldDB" id="A0A4P9YIT4"/>
<dbReference type="InterPro" id="IPR025997">
    <property type="entry name" value="SBP_2_dom"/>
</dbReference>
<keyword evidence="3 5" id="KW-0732">Signal</keyword>
<reference evidence="8" key="1">
    <citation type="journal article" date="2018" name="Nat. Microbiol.">
        <title>Leveraging single-cell genomics to expand the fungal tree of life.</title>
        <authorList>
            <person name="Ahrendt S.R."/>
            <person name="Quandt C.A."/>
            <person name="Ciobanu D."/>
            <person name="Clum A."/>
            <person name="Salamov A."/>
            <person name="Andreopoulos B."/>
            <person name="Cheng J.F."/>
            <person name="Woyke T."/>
            <person name="Pelin A."/>
            <person name="Henrissat B."/>
            <person name="Reynolds N.K."/>
            <person name="Benny G.L."/>
            <person name="Smith M.E."/>
            <person name="James T.Y."/>
            <person name="Grigoriev I.V."/>
        </authorList>
    </citation>
    <scope>NUCLEOTIDE SEQUENCE [LARGE SCALE GENOMIC DNA]</scope>
    <source>
        <strain evidence="8">CSF55</strain>
    </source>
</reference>
<dbReference type="PANTHER" id="PTHR46847:SF1">
    <property type="entry name" value="D-ALLOSE-BINDING PERIPLASMIC PROTEIN-RELATED"/>
    <property type="match status" value="1"/>
</dbReference>
<dbReference type="PANTHER" id="PTHR46847">
    <property type="entry name" value="D-ALLOSE-BINDING PERIPLASMIC PROTEIN-RELATED"/>
    <property type="match status" value="1"/>
</dbReference>